<feature type="transmembrane region" description="Helical" evidence="7">
    <location>
        <begin position="269"/>
        <end position="287"/>
    </location>
</feature>
<dbReference type="OrthoDB" id="5296610at2"/>
<evidence type="ECO:0000256" key="4">
    <source>
        <dbReference type="ARBA" id="ARBA00022777"/>
    </source>
</evidence>
<dbReference type="InterPro" id="IPR050482">
    <property type="entry name" value="Sensor_HK_TwoCompSys"/>
</dbReference>
<keyword evidence="4 9" id="KW-0418">Kinase</keyword>
<name>A0A2K8L1S5_9PROT</name>
<feature type="transmembrane region" description="Helical" evidence="7">
    <location>
        <begin position="177"/>
        <end position="203"/>
    </location>
</feature>
<comment type="catalytic activity">
    <reaction evidence="1">
        <text>ATP + protein L-histidine = ADP + protein N-phospho-L-histidine.</text>
        <dbReference type="EC" id="2.7.13.3"/>
    </reaction>
</comment>
<dbReference type="Gene3D" id="1.20.5.1930">
    <property type="match status" value="1"/>
</dbReference>
<dbReference type="Gene3D" id="3.30.565.10">
    <property type="entry name" value="Histidine kinase-like ATPase, C-terminal domain"/>
    <property type="match status" value="1"/>
</dbReference>
<evidence type="ECO:0000256" key="2">
    <source>
        <dbReference type="ARBA" id="ARBA00012438"/>
    </source>
</evidence>
<dbReference type="InterPro" id="IPR003594">
    <property type="entry name" value="HATPase_dom"/>
</dbReference>
<feature type="domain" description="Histidine kinase/HSP90-like ATPase" evidence="8">
    <location>
        <begin position="520"/>
        <end position="615"/>
    </location>
</feature>
<keyword evidence="7" id="KW-0472">Membrane</keyword>
<dbReference type="InterPro" id="IPR036890">
    <property type="entry name" value="HATPase_C_sf"/>
</dbReference>
<dbReference type="AlphaFoldDB" id="A0A2K8L1S5"/>
<keyword evidence="7" id="KW-1133">Transmembrane helix</keyword>
<dbReference type="EC" id="2.7.13.3" evidence="2"/>
<evidence type="ECO:0000256" key="7">
    <source>
        <dbReference type="SAM" id="Phobius"/>
    </source>
</evidence>
<evidence type="ECO:0000259" key="8">
    <source>
        <dbReference type="SMART" id="SM00387"/>
    </source>
</evidence>
<evidence type="ECO:0000313" key="9">
    <source>
        <dbReference type="EMBL" id="ATX81258.1"/>
    </source>
</evidence>
<dbReference type="PANTHER" id="PTHR24421">
    <property type="entry name" value="NITRATE/NITRITE SENSOR PROTEIN NARX-RELATED"/>
    <property type="match status" value="1"/>
</dbReference>
<dbReference type="PANTHER" id="PTHR24421:SF10">
    <property type="entry name" value="NITRATE_NITRITE SENSOR PROTEIN NARQ"/>
    <property type="match status" value="1"/>
</dbReference>
<dbReference type="RefSeq" id="WP_100264744.1">
    <property type="nucleotide sequence ID" value="NZ_CP018800.1"/>
</dbReference>
<dbReference type="KEGG" id="mfn:Ga0123462_0383"/>
<keyword evidence="10" id="KW-1185">Reference proteome</keyword>
<evidence type="ECO:0000256" key="5">
    <source>
        <dbReference type="ARBA" id="ARBA00023012"/>
    </source>
</evidence>
<evidence type="ECO:0000313" key="10">
    <source>
        <dbReference type="Proteomes" id="UP000231637"/>
    </source>
</evidence>
<dbReference type="EMBL" id="CP018800">
    <property type="protein sequence ID" value="ATX81258.1"/>
    <property type="molecule type" value="Genomic_DNA"/>
</dbReference>
<evidence type="ECO:0000256" key="1">
    <source>
        <dbReference type="ARBA" id="ARBA00000085"/>
    </source>
</evidence>
<dbReference type="GO" id="GO:0000160">
    <property type="term" value="P:phosphorelay signal transduction system"/>
    <property type="evidence" value="ECO:0007669"/>
    <property type="project" value="UniProtKB-KW"/>
</dbReference>
<dbReference type="PROSITE" id="PS51257">
    <property type="entry name" value="PROKAR_LIPOPROTEIN"/>
    <property type="match status" value="1"/>
</dbReference>
<dbReference type="CDD" id="cd16917">
    <property type="entry name" value="HATPase_UhpB-NarQ-NarX-like"/>
    <property type="match status" value="1"/>
</dbReference>
<dbReference type="SUPFAM" id="SSF55874">
    <property type="entry name" value="ATPase domain of HSP90 chaperone/DNA topoisomerase II/histidine kinase"/>
    <property type="match status" value="1"/>
</dbReference>
<gene>
    <name evidence="9" type="ORF">Ga0123462_0383</name>
</gene>
<evidence type="ECO:0000256" key="3">
    <source>
        <dbReference type="ARBA" id="ARBA00022679"/>
    </source>
</evidence>
<organism evidence="9 10">
    <name type="scientific">Mariprofundus ferrinatatus</name>
    <dbReference type="NCBI Taxonomy" id="1921087"/>
    <lineage>
        <taxon>Bacteria</taxon>
        <taxon>Pseudomonadati</taxon>
        <taxon>Pseudomonadota</taxon>
        <taxon>Candidatius Mariprofundia</taxon>
        <taxon>Mariprofundales</taxon>
        <taxon>Mariprofundaceae</taxon>
        <taxon>Mariprofundus</taxon>
    </lineage>
</organism>
<dbReference type="Pfam" id="PF02518">
    <property type="entry name" value="HATPase_c"/>
    <property type="match status" value="1"/>
</dbReference>
<keyword evidence="3" id="KW-0808">Transferase</keyword>
<dbReference type="SMART" id="SM00387">
    <property type="entry name" value="HATPase_c"/>
    <property type="match status" value="1"/>
</dbReference>
<protein>
    <recommendedName>
        <fullName evidence="2">histidine kinase</fullName>
        <ecNumber evidence="2">2.7.13.3</ecNumber>
    </recommendedName>
</protein>
<proteinExistence type="predicted"/>
<reference evidence="9 10" key="1">
    <citation type="submission" date="2016-12" db="EMBL/GenBank/DDBJ databases">
        <title>Isolation and genomic insights into novel planktonic Zetaproteobacteria from stratified waters of the Chesapeake Bay.</title>
        <authorList>
            <person name="McAllister S.M."/>
            <person name="Kato S."/>
            <person name="Chan C.S."/>
            <person name="Chiu B.K."/>
            <person name="Field E.K."/>
        </authorList>
    </citation>
    <scope>NUCLEOTIDE SEQUENCE [LARGE SCALE GENOMIC DNA]</scope>
    <source>
        <strain evidence="9 10">CP-8</strain>
    </source>
</reference>
<feature type="coiled-coil region" evidence="6">
    <location>
        <begin position="382"/>
        <end position="423"/>
    </location>
</feature>
<accession>A0A2K8L1S5</accession>
<sequence>MSKIHFGTVALVLLFLGCSQISGDGPASSLRLDRAEALVSDDPHHLPFDAVEWERVALPDAWDKTRPGLSGGVWYRIPVLISGQVNEPWAVLLPRFSMNAAIWWNGRMLGSGGSMSDPVARNWSRPLSLLLPADSLEQGEHWLYIYLRALAHDAGGLGYVYVGPHKYLKPLFERNTFIHITLAWVALVITSVITLVMGVLWFLQKKHLELFWMALAGLFWSFVIGNQVLKYPPVSHYYWEWIVFSSLGGFTVCLLMAVHRFIERGNEHLERAIVAIYVLNSLLALAYSGGNLVIWFNFFHIASIALGFYMVCLCLWHYRQTGMIKALWMGMAISCAMLFAGHDWWVTIHAEHLTSLFVMQFGPPLMLLLIGGWMLMHVSSSLRSQEQQRLEAEEKVAEISIKLQQESKRRLELERKRILTEERHRFTRELHDGMGGHLVALKSMLAEKGAEADNAPFSEVLDQAIRDMRLIIDAVGDECDDIGMILGLLRSRMEHELKAADLHVTWNMISLPAGCLLREGSSIHLVRILQEAITNIIRHADASWVEIRATEFRQGSKSMVRIDVADNGEGIVQKNSRGRGIGNMEQRCEVLGGQLSVEGNPHGGTLVSLTLPCREL</sequence>
<feature type="transmembrane region" description="Helical" evidence="7">
    <location>
        <begin position="210"/>
        <end position="229"/>
    </location>
</feature>
<dbReference type="Proteomes" id="UP000231637">
    <property type="component" value="Chromosome"/>
</dbReference>
<feature type="transmembrane region" description="Helical" evidence="7">
    <location>
        <begin position="293"/>
        <end position="315"/>
    </location>
</feature>
<keyword evidence="7" id="KW-0812">Transmembrane</keyword>
<keyword evidence="6" id="KW-0175">Coiled coil</keyword>
<keyword evidence="5" id="KW-0902">Two-component regulatory system</keyword>
<feature type="transmembrane region" description="Helical" evidence="7">
    <location>
        <begin position="357"/>
        <end position="376"/>
    </location>
</feature>
<evidence type="ECO:0000256" key="6">
    <source>
        <dbReference type="SAM" id="Coils"/>
    </source>
</evidence>
<feature type="transmembrane region" description="Helical" evidence="7">
    <location>
        <begin position="327"/>
        <end position="345"/>
    </location>
</feature>
<dbReference type="GO" id="GO:0004673">
    <property type="term" value="F:protein histidine kinase activity"/>
    <property type="evidence" value="ECO:0007669"/>
    <property type="project" value="UniProtKB-EC"/>
</dbReference>
<feature type="transmembrane region" description="Helical" evidence="7">
    <location>
        <begin position="241"/>
        <end position="262"/>
    </location>
</feature>